<keyword evidence="1" id="KW-0812">Transmembrane</keyword>
<reference evidence="2" key="2">
    <citation type="journal article" date="2015" name="Fish Shellfish Immunol.">
        <title>Early steps in the European eel (Anguilla anguilla)-Vibrio vulnificus interaction in the gills: Role of the RtxA13 toxin.</title>
        <authorList>
            <person name="Callol A."/>
            <person name="Pajuelo D."/>
            <person name="Ebbesson L."/>
            <person name="Teles M."/>
            <person name="MacKenzie S."/>
            <person name="Amaro C."/>
        </authorList>
    </citation>
    <scope>NUCLEOTIDE SEQUENCE</scope>
</reference>
<proteinExistence type="predicted"/>
<accession>A0A0E9UX62</accession>
<dbReference type="EMBL" id="GBXM01038108">
    <property type="protein sequence ID" value="JAH70469.1"/>
    <property type="molecule type" value="Transcribed_RNA"/>
</dbReference>
<reference evidence="2" key="1">
    <citation type="submission" date="2014-11" db="EMBL/GenBank/DDBJ databases">
        <authorList>
            <person name="Amaro Gonzalez C."/>
        </authorList>
    </citation>
    <scope>NUCLEOTIDE SEQUENCE</scope>
</reference>
<keyword evidence="1" id="KW-1133">Transmembrane helix</keyword>
<evidence type="ECO:0000256" key="1">
    <source>
        <dbReference type="SAM" id="Phobius"/>
    </source>
</evidence>
<sequence length="37" mass="4427">MYKEDCVKRNFSGVSCQRKFWGFIIIIIIIIIIINDH</sequence>
<organism evidence="2">
    <name type="scientific">Anguilla anguilla</name>
    <name type="common">European freshwater eel</name>
    <name type="synonym">Muraena anguilla</name>
    <dbReference type="NCBI Taxonomy" id="7936"/>
    <lineage>
        <taxon>Eukaryota</taxon>
        <taxon>Metazoa</taxon>
        <taxon>Chordata</taxon>
        <taxon>Craniata</taxon>
        <taxon>Vertebrata</taxon>
        <taxon>Euteleostomi</taxon>
        <taxon>Actinopterygii</taxon>
        <taxon>Neopterygii</taxon>
        <taxon>Teleostei</taxon>
        <taxon>Anguilliformes</taxon>
        <taxon>Anguillidae</taxon>
        <taxon>Anguilla</taxon>
    </lineage>
</organism>
<protein>
    <submittedName>
        <fullName evidence="2">Uncharacterized protein</fullName>
    </submittedName>
</protein>
<keyword evidence="1" id="KW-0472">Membrane</keyword>
<name>A0A0E9UX62_ANGAN</name>
<evidence type="ECO:0000313" key="2">
    <source>
        <dbReference type="EMBL" id="JAH70469.1"/>
    </source>
</evidence>
<dbReference type="AlphaFoldDB" id="A0A0E9UX62"/>
<feature type="transmembrane region" description="Helical" evidence="1">
    <location>
        <begin position="20"/>
        <end position="35"/>
    </location>
</feature>